<dbReference type="PANTHER" id="PTHR20982">
    <property type="entry name" value="RIBOSOME RECYCLING FACTOR"/>
    <property type="match status" value="1"/>
</dbReference>
<dbReference type="ExpressionAtlas" id="A0A0Q3EA47">
    <property type="expression patterns" value="baseline and differential"/>
</dbReference>
<dbReference type="GO" id="GO:0006412">
    <property type="term" value="P:translation"/>
    <property type="evidence" value="ECO:0000318"/>
    <property type="project" value="GO_Central"/>
</dbReference>
<dbReference type="SUPFAM" id="SSF55194">
    <property type="entry name" value="Ribosome recycling factor, RRF"/>
    <property type="match status" value="2"/>
</dbReference>
<dbReference type="Gene3D" id="1.10.132.20">
    <property type="entry name" value="Ribosome-recycling factor"/>
    <property type="match status" value="1"/>
</dbReference>
<organism evidence="9">
    <name type="scientific">Brachypodium distachyon</name>
    <name type="common">Purple false brome</name>
    <name type="synonym">Trachynia distachya</name>
    <dbReference type="NCBI Taxonomy" id="15368"/>
    <lineage>
        <taxon>Eukaryota</taxon>
        <taxon>Viridiplantae</taxon>
        <taxon>Streptophyta</taxon>
        <taxon>Embryophyta</taxon>
        <taxon>Tracheophyta</taxon>
        <taxon>Spermatophyta</taxon>
        <taxon>Magnoliopsida</taxon>
        <taxon>Liliopsida</taxon>
        <taxon>Poales</taxon>
        <taxon>Poaceae</taxon>
        <taxon>BOP clade</taxon>
        <taxon>Pooideae</taxon>
        <taxon>Stipodae</taxon>
        <taxon>Brachypodieae</taxon>
        <taxon>Brachypodium</taxon>
    </lineage>
</organism>
<dbReference type="EMBL" id="CM000884">
    <property type="protein sequence ID" value="KQJ83292.1"/>
    <property type="molecule type" value="Genomic_DNA"/>
</dbReference>
<dbReference type="OrthoDB" id="407355at2759"/>
<evidence type="ECO:0000313" key="10">
    <source>
        <dbReference type="EnsemblPlants" id="KQJ83292"/>
    </source>
</evidence>
<sequence length="334" mass="36748">MALLWRGAALAARSLRAAVAASPASTSVHCLPAAGSLGAARELPSTQLFLFETRRGFAKGKKSSKLRKPPSSTHVTPDVVENDSRGDSVKAVPDFKAIMTAHMKTICMMLSHMLSNLPTGRASIDMLNHMMVETADVKVKLIRMALVTVLDAHTLSVIPYDTSTMYSIENAIASSPLGINPRRAGNWIMARHRIIVAIPPLTKENTQALCKVVTTAAEDFKQKIREARQMSLFIVRLLVQLASACKSIWHQSMRSQAQILVNTALKKMFVSPQKNVTVGHRAKMRALDAINKSSSSMPKDDIKRLEKEVEEITKKFIKMTDVMCKAKEEKISGN</sequence>
<dbReference type="STRING" id="15368.A0A0Q3EA47"/>
<dbReference type="GO" id="GO:0005739">
    <property type="term" value="C:mitochondrion"/>
    <property type="evidence" value="ECO:0000318"/>
    <property type="project" value="GO_Central"/>
</dbReference>
<dbReference type="InterPro" id="IPR002661">
    <property type="entry name" value="Ribosome_recyc_fac"/>
</dbReference>
<evidence type="ECO:0000256" key="5">
    <source>
        <dbReference type="ARBA" id="ARBA00032397"/>
    </source>
</evidence>
<dbReference type="GO" id="GO:0043023">
    <property type="term" value="F:ribosomal large subunit binding"/>
    <property type="evidence" value="ECO:0000318"/>
    <property type="project" value="GO_Central"/>
</dbReference>
<name>A0A0Q3EA47_BRADI</name>
<comment type="function">
    <text evidence="1">Responsible for the release of ribosomes from messenger RNA at the termination of chloroplastic protein biosynthesis.</text>
</comment>
<dbReference type="PANTHER" id="PTHR20982:SF3">
    <property type="entry name" value="MITOCHONDRIAL RIBOSOME RECYCLING FACTOR PSEUDO 1"/>
    <property type="match status" value="1"/>
</dbReference>
<comment type="similarity">
    <text evidence="2">Belongs to the RRF family.</text>
</comment>
<feature type="domain" description="Ribosome recycling factor" evidence="8">
    <location>
        <begin position="111"/>
        <end position="230"/>
    </location>
</feature>
<evidence type="ECO:0000256" key="2">
    <source>
        <dbReference type="ARBA" id="ARBA00005912"/>
    </source>
</evidence>
<reference evidence="9 10" key="1">
    <citation type="journal article" date="2010" name="Nature">
        <title>Genome sequencing and analysis of the model grass Brachypodium distachyon.</title>
        <authorList>
            <consortium name="International Brachypodium Initiative"/>
        </authorList>
    </citation>
    <scope>NUCLEOTIDE SEQUENCE [LARGE SCALE GENOMIC DNA]</scope>
    <source>
        <strain evidence="9 10">Bd21</strain>
    </source>
</reference>
<gene>
    <name evidence="10" type="primary">LOC100834456</name>
    <name evidence="9" type="ORF">BRADI_5g14150v3</name>
</gene>
<evidence type="ECO:0000256" key="1">
    <source>
        <dbReference type="ARBA" id="ARBA00002952"/>
    </source>
</evidence>
<evidence type="ECO:0000256" key="7">
    <source>
        <dbReference type="SAM" id="SignalP"/>
    </source>
</evidence>
<feature type="signal peptide" evidence="7">
    <location>
        <begin position="1"/>
        <end position="20"/>
    </location>
</feature>
<dbReference type="InterPro" id="IPR023584">
    <property type="entry name" value="Ribosome_recyc_fac_dom"/>
</dbReference>
<evidence type="ECO:0000259" key="8">
    <source>
        <dbReference type="Pfam" id="PF01765"/>
    </source>
</evidence>
<reference evidence="10" key="3">
    <citation type="submission" date="2018-08" db="UniProtKB">
        <authorList>
            <consortium name="EnsemblPlants"/>
        </authorList>
    </citation>
    <scope>IDENTIFICATION</scope>
    <source>
        <strain evidence="10">cv. Bd21</strain>
    </source>
</reference>
<dbReference type="Pfam" id="PF01765">
    <property type="entry name" value="RRF"/>
    <property type="match status" value="1"/>
</dbReference>
<protein>
    <recommendedName>
        <fullName evidence="3">Ribosome-recycling factor, chloroplastic</fullName>
    </recommendedName>
    <alternativeName>
        <fullName evidence="5">Ribosome-releasing factor, chloroplastic</fullName>
    </alternativeName>
</protein>
<dbReference type="InterPro" id="IPR036191">
    <property type="entry name" value="RRF_sf"/>
</dbReference>
<dbReference type="AlphaFoldDB" id="A0A0Q3EA47"/>
<feature type="region of interest" description="Disordered" evidence="6">
    <location>
        <begin position="60"/>
        <end position="86"/>
    </location>
</feature>
<accession>A0A0Q3EA47</accession>
<evidence type="ECO:0000256" key="6">
    <source>
        <dbReference type="SAM" id="MobiDB-lite"/>
    </source>
</evidence>
<feature type="chain" id="PRO_5043129025" description="Ribosome-recycling factor, chloroplastic" evidence="7">
    <location>
        <begin position="21"/>
        <end position="334"/>
    </location>
</feature>
<dbReference type="EnsemblPlants" id="KQJ83292">
    <property type="protein sequence ID" value="KQJ83292"/>
    <property type="gene ID" value="BRADI_5g14150v3"/>
</dbReference>
<dbReference type="Gramene" id="KQJ83292">
    <property type="protein sequence ID" value="KQJ83292"/>
    <property type="gene ID" value="BRADI_5g14150v3"/>
</dbReference>
<evidence type="ECO:0000313" key="9">
    <source>
        <dbReference type="EMBL" id="KQJ83292.1"/>
    </source>
</evidence>
<dbReference type="Proteomes" id="UP000008810">
    <property type="component" value="Chromosome 5"/>
</dbReference>
<dbReference type="Gene3D" id="3.30.1360.40">
    <property type="match status" value="1"/>
</dbReference>
<keyword evidence="11" id="KW-1185">Reference proteome</keyword>
<reference evidence="9" key="2">
    <citation type="submission" date="2017-06" db="EMBL/GenBank/DDBJ databases">
        <title>WGS assembly of Brachypodium distachyon.</title>
        <authorList>
            <consortium name="The International Brachypodium Initiative"/>
            <person name="Lucas S."/>
            <person name="Harmon-Smith M."/>
            <person name="Lail K."/>
            <person name="Tice H."/>
            <person name="Grimwood J."/>
            <person name="Bruce D."/>
            <person name="Barry K."/>
            <person name="Shu S."/>
            <person name="Lindquist E."/>
            <person name="Wang M."/>
            <person name="Pitluck S."/>
            <person name="Vogel J.P."/>
            <person name="Garvin D.F."/>
            <person name="Mockler T.C."/>
            <person name="Schmutz J."/>
            <person name="Rokhsar D."/>
            <person name="Bevan M.W."/>
        </authorList>
    </citation>
    <scope>NUCLEOTIDE SEQUENCE</scope>
    <source>
        <strain evidence="9">Bd21</strain>
    </source>
</reference>
<evidence type="ECO:0000256" key="4">
    <source>
        <dbReference type="ARBA" id="ARBA00022917"/>
    </source>
</evidence>
<proteinExistence type="inferred from homology"/>
<evidence type="ECO:0000313" key="11">
    <source>
        <dbReference type="Proteomes" id="UP000008810"/>
    </source>
</evidence>
<keyword evidence="4" id="KW-0648">Protein biosynthesis</keyword>
<keyword evidence="7" id="KW-0732">Signal</keyword>
<evidence type="ECO:0000256" key="3">
    <source>
        <dbReference type="ARBA" id="ARBA00014063"/>
    </source>
</evidence>